<evidence type="ECO:0000313" key="2">
    <source>
        <dbReference type="Proteomes" id="UP000371041"/>
    </source>
</evidence>
<sequence length="437" mass="47217">MRGWTAAIGSAVVLAGLVVVGIPQQAPAPPGDLNGVAAGRPDLPPQQAGQLADRGARIDALLARRAEAIRARDETAFLATLDPQASPAFLREQRELFKNLADVPLTHWSYEVDPFDTARLTPGSGDAGALWAPKVVLRYAVAQADVVPTTRPMGYLFTRRGESWYLTDDDDPHDSGRRTWRGPWDFGPVESVPTRSGIVMAHPGTRELADRAAEELDDAVAVVTEVWGEDWPRQVGVLVPDSRAELQSLVGPQFAVDGIAAVAVADRVDPSRGVVQGPRVVLNPSTAGSLSQTALRVVLQHEITHVAARGETVDGSPMWLLEGFADYVGYRDSGLLPREIAPDLARQVHHQGPPGQFPSDRDFHLAGHRLDLAYQQAWSLVAFLVDEVGEQRVVELYHRIAGSGSHAAVGTALADLTGMDSRELVVRWAASLPRTFR</sequence>
<evidence type="ECO:0000313" key="1">
    <source>
        <dbReference type="EMBL" id="QGK72123.1"/>
    </source>
</evidence>
<dbReference type="EMBL" id="CP045929">
    <property type="protein sequence ID" value="QGK72123.1"/>
    <property type="molecule type" value="Genomic_DNA"/>
</dbReference>
<dbReference type="Proteomes" id="UP000371041">
    <property type="component" value="Chromosome"/>
</dbReference>
<organism evidence="1 2">
    <name type="scientific">Allosaccharopolyspora coralli</name>
    <dbReference type="NCBI Taxonomy" id="2665642"/>
    <lineage>
        <taxon>Bacteria</taxon>
        <taxon>Bacillati</taxon>
        <taxon>Actinomycetota</taxon>
        <taxon>Actinomycetes</taxon>
        <taxon>Pseudonocardiales</taxon>
        <taxon>Pseudonocardiaceae</taxon>
        <taxon>Allosaccharopolyspora</taxon>
    </lineage>
</organism>
<keyword evidence="2" id="KW-1185">Reference proteome</keyword>
<name>A0A5Q3QCP8_9PSEU</name>
<dbReference type="KEGG" id="sace:GIY23_07690"/>
<gene>
    <name evidence="1" type="ORF">GIY23_07690</name>
</gene>
<proteinExistence type="predicted"/>
<reference evidence="2" key="1">
    <citation type="submission" date="2019-11" db="EMBL/GenBank/DDBJ databases">
        <title>The complete genome sequence of Saccharopolyspora sp. E2A.</title>
        <authorList>
            <person name="Zhang G."/>
        </authorList>
    </citation>
    <scope>NUCLEOTIDE SEQUENCE [LARGE SCALE GENOMIC DNA]</scope>
    <source>
        <strain evidence="2">E2A</strain>
    </source>
</reference>
<protein>
    <recommendedName>
        <fullName evidence="3">Peptidase MA-like domain-containing protein</fullName>
    </recommendedName>
</protein>
<accession>A0A5Q3QCP8</accession>
<dbReference type="AlphaFoldDB" id="A0A5Q3QCP8"/>
<evidence type="ECO:0008006" key="3">
    <source>
        <dbReference type="Google" id="ProtNLM"/>
    </source>
</evidence>